<feature type="region of interest" description="Disordered" evidence="1">
    <location>
        <begin position="1"/>
        <end position="31"/>
    </location>
</feature>
<dbReference type="InterPro" id="IPR036397">
    <property type="entry name" value="RNaseH_sf"/>
</dbReference>
<feature type="domain" description="Piwi" evidence="3">
    <location>
        <begin position="631"/>
        <end position="946"/>
    </location>
</feature>
<dbReference type="SUPFAM" id="SSF101690">
    <property type="entry name" value="PAZ domain"/>
    <property type="match status" value="1"/>
</dbReference>
<dbReference type="InterPro" id="IPR003165">
    <property type="entry name" value="Piwi"/>
</dbReference>
<dbReference type="Pfam" id="PF02171">
    <property type="entry name" value="Piwi"/>
    <property type="match status" value="1"/>
</dbReference>
<evidence type="ECO:0000259" key="3">
    <source>
        <dbReference type="PROSITE" id="PS50822"/>
    </source>
</evidence>
<dbReference type="Pfam" id="PF08699">
    <property type="entry name" value="ArgoL1"/>
    <property type="match status" value="1"/>
</dbReference>
<dbReference type="Gene3D" id="3.40.50.2300">
    <property type="match status" value="1"/>
</dbReference>
<dbReference type="PROSITE" id="PS50821">
    <property type="entry name" value="PAZ"/>
    <property type="match status" value="1"/>
</dbReference>
<dbReference type="CDD" id="cd02846">
    <property type="entry name" value="PAZ_argonaute_like"/>
    <property type="match status" value="1"/>
</dbReference>
<sequence>MSVPQQPKGRGRPRRQVPEIRSLLDDSSSPTIREATLTTDNVLMLSASANKRGRGRGTHLRQQFKAPDPLWKVSELTSEQFHSKARPSQPDEPNNISDEIKVLVNYFPILDFPRNGLVYQYDIQINNKKGSEHTLYRQRALYQCWLSQYCHRYGQIDKFKIVFDNRKIIFTLDQQLPNIDETGITEKIRALNKVNRLEEYEVCIKRVGDPIDFSLLNSLKTFHQMENNSNINYNDVKKIKQIFSIVLHENCSSLATYIYNRSFFTQLPLKNEHGYWDLGFGKASWRGFYSCLVLANGTHQLLMNLDVSHAVFQKEQSFLDFLCDVMVHSPLGKRHYPQWQKVNKAKLEDVLNFLNQNISLSDYSGEIEFLLQNCQHLNVRSHVADKTIAYKIVGLAEAASNQTFLWRRPHEKERLITVENYYKEHYGIPLNYPTLPTLKMQNESCVPMEFVDVKPVKVKKITDEQRALLCLKSSMNPPQYVQTIKAIRQNPEQQCFDQDPFIRAWNLNVDVKMLEIKARILPAPEIVYNKNFRVCGGQQRSPGVWTNTKTEFLRPTNFPPVWAFINLSSSMSENSCRKFFEELSKVACDRGIDCTSPVIYEEFYPQSNFDSFTQIIAELKDMMEKNNECKFFIVILPVDNNIRNRIYGDLKKLCELQYGFGIVTQMIKLKETERADKWSYSRLNSILLKINTKLDGTNSILSVPDVIGQFFSRGHQYMYVGVDLSHGAPGSGRKCSTVAVVASADDIPNRYFKEIYVQERSAEARGESRECVVDMKKIMKSLIRQYKEQRGYPPKAIVIYRDGIADSEFDSVFEYELMATREACVELASIYRPYLTYIIVNKRHHTRFFPGDLNGNVKAGTVVDSHEVINPTTYNFFLNSHHSDKGTSRPTHYHVLYDDNKLKSEQVQMLTYALCYTTARCTRSISMPAPVKYADLLAFRANFYIDMNDPFNTEASATEASSPVNEAVNIYNKIKSKRIELSSKLALDCPLFL</sequence>
<dbReference type="GO" id="GO:0003723">
    <property type="term" value="F:RNA binding"/>
    <property type="evidence" value="ECO:0007669"/>
    <property type="project" value="InterPro"/>
</dbReference>
<name>A0A817M3C6_9BILA</name>
<dbReference type="EMBL" id="CAJOBP010001196">
    <property type="protein sequence ID" value="CAF4262752.1"/>
    <property type="molecule type" value="Genomic_DNA"/>
</dbReference>
<dbReference type="Pfam" id="PF16486">
    <property type="entry name" value="ArgoN"/>
    <property type="match status" value="1"/>
</dbReference>
<dbReference type="Gene3D" id="3.30.420.10">
    <property type="entry name" value="Ribonuclease H-like superfamily/Ribonuclease H"/>
    <property type="match status" value="1"/>
</dbReference>
<dbReference type="PANTHER" id="PTHR22891">
    <property type="entry name" value="EUKARYOTIC TRANSLATION INITIATION FACTOR 2C"/>
    <property type="match status" value="1"/>
</dbReference>
<dbReference type="OrthoDB" id="10252740at2759"/>
<evidence type="ECO:0000313" key="6">
    <source>
        <dbReference type="Proteomes" id="UP000663825"/>
    </source>
</evidence>
<dbReference type="InterPro" id="IPR012337">
    <property type="entry name" value="RNaseH-like_sf"/>
</dbReference>
<dbReference type="SMART" id="SM01163">
    <property type="entry name" value="DUF1785"/>
    <property type="match status" value="1"/>
</dbReference>
<reference evidence="4" key="1">
    <citation type="submission" date="2021-02" db="EMBL/GenBank/DDBJ databases">
        <authorList>
            <person name="Nowell W R."/>
        </authorList>
    </citation>
    <scope>NUCLEOTIDE SEQUENCE</scope>
</reference>
<evidence type="ECO:0000313" key="4">
    <source>
        <dbReference type="EMBL" id="CAF3047408.1"/>
    </source>
</evidence>
<dbReference type="Pfam" id="PF02170">
    <property type="entry name" value="PAZ"/>
    <property type="match status" value="1"/>
</dbReference>
<evidence type="ECO:0000313" key="7">
    <source>
        <dbReference type="Proteomes" id="UP000663873"/>
    </source>
</evidence>
<dbReference type="InterPro" id="IPR014811">
    <property type="entry name" value="ArgoL1"/>
</dbReference>
<dbReference type="EMBL" id="CAJNXB010000392">
    <property type="protein sequence ID" value="CAF3047408.1"/>
    <property type="molecule type" value="Genomic_DNA"/>
</dbReference>
<dbReference type="Gene3D" id="2.170.260.10">
    <property type="entry name" value="paz domain"/>
    <property type="match status" value="1"/>
</dbReference>
<organism evidence="4 6">
    <name type="scientific">Rotaria socialis</name>
    <dbReference type="NCBI Taxonomy" id="392032"/>
    <lineage>
        <taxon>Eukaryota</taxon>
        <taxon>Metazoa</taxon>
        <taxon>Spiralia</taxon>
        <taxon>Gnathifera</taxon>
        <taxon>Rotifera</taxon>
        <taxon>Eurotatoria</taxon>
        <taxon>Bdelloidea</taxon>
        <taxon>Philodinida</taxon>
        <taxon>Philodinidae</taxon>
        <taxon>Rotaria</taxon>
    </lineage>
</organism>
<dbReference type="InterPro" id="IPR036085">
    <property type="entry name" value="PAZ_dom_sf"/>
</dbReference>
<protein>
    <submittedName>
        <fullName evidence="4">Uncharacterized protein</fullName>
    </submittedName>
</protein>
<dbReference type="PROSITE" id="PS50822">
    <property type="entry name" value="PIWI"/>
    <property type="match status" value="1"/>
</dbReference>
<dbReference type="InterPro" id="IPR003100">
    <property type="entry name" value="PAZ_dom"/>
</dbReference>
<accession>A0A817M3C6</accession>
<dbReference type="SUPFAM" id="SSF53098">
    <property type="entry name" value="Ribonuclease H-like"/>
    <property type="match status" value="1"/>
</dbReference>
<dbReference type="Proteomes" id="UP000663873">
    <property type="component" value="Unassembled WGS sequence"/>
</dbReference>
<proteinExistence type="predicted"/>
<keyword evidence="7" id="KW-1185">Reference proteome</keyword>
<evidence type="ECO:0000313" key="5">
    <source>
        <dbReference type="EMBL" id="CAF4262752.1"/>
    </source>
</evidence>
<dbReference type="Proteomes" id="UP000663825">
    <property type="component" value="Unassembled WGS sequence"/>
</dbReference>
<dbReference type="InterPro" id="IPR032474">
    <property type="entry name" value="Argonaute_N"/>
</dbReference>
<evidence type="ECO:0000259" key="2">
    <source>
        <dbReference type="PROSITE" id="PS50821"/>
    </source>
</evidence>
<dbReference type="AlphaFoldDB" id="A0A817M3C6"/>
<gene>
    <name evidence="4" type="ORF">TIS948_LOCUS3836</name>
    <name evidence="5" type="ORF">UJA718_LOCUS10270</name>
</gene>
<dbReference type="SMART" id="SM00950">
    <property type="entry name" value="Piwi"/>
    <property type="match status" value="1"/>
</dbReference>
<feature type="domain" description="PAZ" evidence="2">
    <location>
        <begin position="349"/>
        <end position="455"/>
    </location>
</feature>
<evidence type="ECO:0000256" key="1">
    <source>
        <dbReference type="SAM" id="MobiDB-lite"/>
    </source>
</evidence>
<comment type="caution">
    <text evidence="4">The sequence shown here is derived from an EMBL/GenBank/DDBJ whole genome shotgun (WGS) entry which is preliminary data.</text>
</comment>